<gene>
    <name evidence="10" type="ORF">PSIN1315_LOCUS3285</name>
</gene>
<dbReference type="SUPFAM" id="SSF48600">
    <property type="entry name" value="Chorismate mutase II"/>
    <property type="match status" value="1"/>
</dbReference>
<evidence type="ECO:0000256" key="8">
    <source>
        <dbReference type="ARBA" id="ARBA00023235"/>
    </source>
</evidence>
<protein>
    <recommendedName>
        <fullName evidence="4">chorismate mutase</fullName>
        <ecNumber evidence="4">5.4.99.5</ecNumber>
    </recommendedName>
</protein>
<comment type="catalytic activity">
    <reaction evidence="1">
        <text>chorismate = prephenate</text>
        <dbReference type="Rhea" id="RHEA:13897"/>
        <dbReference type="ChEBI" id="CHEBI:29748"/>
        <dbReference type="ChEBI" id="CHEBI:29934"/>
        <dbReference type="EC" id="5.4.99.5"/>
    </reaction>
</comment>
<dbReference type="Gene3D" id="1.10.590.10">
    <property type="entry name" value="Chorismate mutase, AroQ class superfamily, eukaryotic"/>
    <property type="match status" value="1"/>
</dbReference>
<dbReference type="UniPathway" id="UPA00120">
    <property type="reaction ID" value="UER00203"/>
</dbReference>
<evidence type="ECO:0000256" key="7">
    <source>
        <dbReference type="ARBA" id="ARBA00023141"/>
    </source>
</evidence>
<dbReference type="GO" id="GO:0004106">
    <property type="term" value="F:chorismate mutase activity"/>
    <property type="evidence" value="ECO:0007669"/>
    <property type="project" value="UniProtKB-EC"/>
</dbReference>
<evidence type="ECO:0000256" key="5">
    <source>
        <dbReference type="ARBA" id="ARBA00022490"/>
    </source>
</evidence>
<dbReference type="InterPro" id="IPR036263">
    <property type="entry name" value="Chorismate_II_sf"/>
</dbReference>
<evidence type="ECO:0000256" key="3">
    <source>
        <dbReference type="ARBA" id="ARBA00004817"/>
    </source>
</evidence>
<accession>A0A7S3BCE5</accession>
<evidence type="ECO:0000259" key="9">
    <source>
        <dbReference type="Pfam" id="PF01817"/>
    </source>
</evidence>
<keyword evidence="8" id="KW-0413">Isomerase</keyword>
<evidence type="ECO:0000256" key="2">
    <source>
        <dbReference type="ARBA" id="ARBA00004496"/>
    </source>
</evidence>
<keyword evidence="7" id="KW-0057">Aromatic amino acid biosynthesis</keyword>
<evidence type="ECO:0000256" key="4">
    <source>
        <dbReference type="ARBA" id="ARBA00012404"/>
    </source>
</evidence>
<dbReference type="GO" id="GO:0005737">
    <property type="term" value="C:cytoplasm"/>
    <property type="evidence" value="ECO:0007669"/>
    <property type="project" value="UniProtKB-SubCell"/>
</dbReference>
<dbReference type="GO" id="GO:0009073">
    <property type="term" value="P:aromatic amino acid family biosynthetic process"/>
    <property type="evidence" value="ECO:0007669"/>
    <property type="project" value="UniProtKB-KW"/>
</dbReference>
<dbReference type="PROSITE" id="PS51169">
    <property type="entry name" value="CHORISMATE_MUT_3"/>
    <property type="match status" value="1"/>
</dbReference>
<dbReference type="PANTHER" id="PTHR21145">
    <property type="entry name" value="CHORISMATE MUTASE"/>
    <property type="match status" value="1"/>
</dbReference>
<dbReference type="EMBL" id="HBHY01005016">
    <property type="protein sequence ID" value="CAE0131056.1"/>
    <property type="molecule type" value="Transcribed_RNA"/>
</dbReference>
<evidence type="ECO:0000256" key="1">
    <source>
        <dbReference type="ARBA" id="ARBA00000824"/>
    </source>
</evidence>
<name>A0A7S3BCE5_9VIRI</name>
<dbReference type="NCBIfam" id="TIGR01802">
    <property type="entry name" value="CM_pl-yst"/>
    <property type="match status" value="1"/>
</dbReference>
<dbReference type="PANTHER" id="PTHR21145:SF12">
    <property type="entry name" value="CHORISMATE MUTASE"/>
    <property type="match status" value="1"/>
</dbReference>
<sequence length="374" mass="40209">MAALSARPCACRVSRWAPPRPLGRAMAPQGPQANVQQAGLSLGSSSGNGRRAAPLAKAARGIAGARAAEALAEVARAGETRSTSRRVADALREAGEELCPGSEGLDALRKQTAGASGLSDELTLDAVRQNLIRQEDSIIFALIERAQYKMNAAVYATETLGAQSLLEFTLREQERTFAKIRRYTDDVERAFFPEALPPAILPALSYPETLHPAARAVNLNAEVMALYLRSLLPALCDAGDDANYGSAAMHDTVALQALSKRVHYGLFVAESKFQAEREVYEPLIKAGDAEGLMATLTNVTVEEKVLQRVKAKAAIYGQDLSSVAEAATGAEGPSTGRYKVEPQEIASLYETWIMPLTKQVQVAYLLRRLDDAPQ</sequence>
<proteinExistence type="predicted"/>
<dbReference type="Pfam" id="PF01817">
    <property type="entry name" value="CM_2"/>
    <property type="match status" value="1"/>
</dbReference>
<dbReference type="InterPro" id="IPR037039">
    <property type="entry name" value="CM_AroQ_sf_eucaryotic"/>
</dbReference>
<dbReference type="InterPro" id="IPR008238">
    <property type="entry name" value="Chorismate_mutase_AroQ_euk"/>
</dbReference>
<dbReference type="GO" id="GO:0046417">
    <property type="term" value="P:chorismate metabolic process"/>
    <property type="evidence" value="ECO:0007669"/>
    <property type="project" value="InterPro"/>
</dbReference>
<dbReference type="InterPro" id="IPR002701">
    <property type="entry name" value="CM_II_prokaryot"/>
</dbReference>
<feature type="domain" description="Chorismate mutase" evidence="9">
    <location>
        <begin position="250"/>
        <end position="361"/>
    </location>
</feature>
<comment type="subcellular location">
    <subcellularLocation>
        <location evidence="2">Cytoplasm</location>
    </subcellularLocation>
</comment>
<keyword evidence="6" id="KW-0028">Amino-acid biosynthesis</keyword>
<dbReference type="GO" id="GO:0008652">
    <property type="term" value="P:amino acid biosynthetic process"/>
    <property type="evidence" value="ECO:0007669"/>
    <property type="project" value="UniProtKB-KW"/>
</dbReference>
<evidence type="ECO:0000313" key="10">
    <source>
        <dbReference type="EMBL" id="CAE0131056.1"/>
    </source>
</evidence>
<dbReference type="EC" id="5.4.99.5" evidence="4"/>
<reference evidence="10" key="1">
    <citation type="submission" date="2021-01" db="EMBL/GenBank/DDBJ databases">
        <authorList>
            <person name="Corre E."/>
            <person name="Pelletier E."/>
            <person name="Niang G."/>
            <person name="Scheremetjew M."/>
            <person name="Finn R."/>
            <person name="Kale V."/>
            <person name="Holt S."/>
            <person name="Cochrane G."/>
            <person name="Meng A."/>
            <person name="Brown T."/>
            <person name="Cohen L."/>
        </authorList>
    </citation>
    <scope>NUCLEOTIDE SEQUENCE</scope>
    <source>
        <strain evidence="10">RCC927</strain>
    </source>
</reference>
<dbReference type="AlphaFoldDB" id="A0A7S3BCE5"/>
<keyword evidence="5" id="KW-0963">Cytoplasm</keyword>
<organism evidence="10">
    <name type="scientific">Prasinoderma singulare</name>
    <dbReference type="NCBI Taxonomy" id="676789"/>
    <lineage>
        <taxon>Eukaryota</taxon>
        <taxon>Viridiplantae</taxon>
        <taxon>Prasinodermophyta</taxon>
        <taxon>Prasinodermophyceae</taxon>
        <taxon>Prasinodermales</taxon>
        <taxon>Prasinodermaceae</taxon>
        <taxon>Prasinoderma</taxon>
    </lineage>
</organism>
<evidence type="ECO:0000256" key="6">
    <source>
        <dbReference type="ARBA" id="ARBA00022605"/>
    </source>
</evidence>
<comment type="pathway">
    <text evidence="3">Metabolic intermediate biosynthesis; prephenate biosynthesis; prephenate from chorismate: step 1/1.</text>
</comment>